<evidence type="ECO:0000313" key="9">
    <source>
        <dbReference type="Proteomes" id="UP000037510"/>
    </source>
</evidence>
<keyword evidence="9" id="KW-1185">Reference proteome</keyword>
<comment type="caution">
    <text evidence="8">The sequence shown here is derived from an EMBL/GenBank/DDBJ whole genome shotgun (WGS) entry which is preliminary data.</text>
</comment>
<evidence type="ECO:0000256" key="3">
    <source>
        <dbReference type="ARBA" id="ARBA00022723"/>
    </source>
</evidence>
<dbReference type="EMBL" id="JTDY01002690">
    <property type="protein sequence ID" value="KOB70912.1"/>
    <property type="molecule type" value="Genomic_DNA"/>
</dbReference>
<reference evidence="8 9" key="1">
    <citation type="journal article" date="2015" name="Genome Biol. Evol.">
        <title>The genome of winter moth (Operophtera brumata) provides a genomic perspective on sexual dimorphism and phenology.</title>
        <authorList>
            <person name="Derks M.F."/>
            <person name="Smit S."/>
            <person name="Salis L."/>
            <person name="Schijlen E."/>
            <person name="Bossers A."/>
            <person name="Mateman C."/>
            <person name="Pijl A.S."/>
            <person name="de Ridder D."/>
            <person name="Groenen M.A."/>
            <person name="Visser M.E."/>
            <person name="Megens H.J."/>
        </authorList>
    </citation>
    <scope>NUCLEOTIDE SEQUENCE [LARGE SCALE GENOMIC DNA]</scope>
    <source>
        <strain evidence="8">WM2013NL</strain>
        <tissue evidence="8">Head and thorax</tissue>
    </source>
</reference>
<dbReference type="STRING" id="104452.A0A0L7L630"/>
<dbReference type="Gene3D" id="3.40.50.300">
    <property type="entry name" value="P-loop containing nucleotide triphosphate hydrolases"/>
    <property type="match status" value="3"/>
</dbReference>
<dbReference type="GO" id="GO:0008146">
    <property type="term" value="F:sulfotransferase activity"/>
    <property type="evidence" value="ECO:0007669"/>
    <property type="project" value="InterPro"/>
</dbReference>
<sequence>MAGKSNNELEYRDLEPCEIEQVSELHEGSPQECVRVGPKGYYLPKNYKEHASDILSMELKEGDIFVASYQRSGTTWTQELVWLVANNFDYEKAAAVPLTHRYPFLEHSMFFDDTIKENAKQLFGDNEKTQKIMEIISTPALKILAEMPSPRFIKSHLPMSLLPPKLLDTAKVIYVARDPRDVAVSCFHHSRLFKLIKYKGNFRQTWSAFIKDLFILTPYFEHDLPSSIRRVAEFLGKDLTHEQMERLCEHLSIDNFKNNPSVNFEDLREFGMLDSREQFIRKGTPQKFTRVGPKGYYLQNRYKELASDILSMELKEGDIFVTSFLRSGTTWTQELVWLVANDFDYEKAAAVPLTHRYSFLEVNIENKHVEDNEKTQKIMEIISTPALKVLAKMPSPRFIKSHLPMSLLPPKLLDTAKVIYIARDPRDVAVSCFHHARLFKLINYKGNFRQTWSVFIKDLFILTPYFEHVKEAWALRDHPNMLFLFYEDLSKDLPSSIRRVADFLGKDLTQDQMERLCEHLSFDNFKNNLSVNYEDLREFGLLDSRETFIRKENNNFPLEIRDVEPKLAEELMKQFTGEHSGFVQVGPKGYFLPNKFKQEASHIYNMRLRRDDVFVASYPRSVYVHPIMKERFRIENMDSERKLELLEMVTQPATEQLADAPSPRFIKTHLPMSLLPPKVLETAKVVYVARDPRDVDLPAAVRKVAKFFNKQFTEKQVLKLCVHLNIDNFKKNNSAEGGPDEIYDAINTYDMAETVRAATNALKKTKHIHPAITDPKSKTKSIDHRNKGDEHYKAGKKRDALILYNKALAFAPNDSEEMMLAYGNRSAVMFNIRNYTACRLDINTCLSLGCPQELAKKLKKRSIATLPYIHEEVKLECKSRNIAVNYLFDFECKRNADVPSASADVAFEDRDGEKRVTACKDIRAGAVVAIERAFATCVTDNNTFTTCYYCNRMALRLHPCTGCCIALFCNSKCRFLCMKEYHRIECQIVDSLLILSVYDEPASVLMTRSAIKMSLKLGWDALIAASTEIGTSRMRTATVRQTYNSDEPLSMLSYDDNKYLMEGRMFNGSLLIKLITTNKAN</sequence>
<proteinExistence type="inferred from homology"/>
<gene>
    <name evidence="8" type="ORF">OBRU01_14149</name>
</gene>
<dbReference type="SMART" id="SM00028">
    <property type="entry name" value="TPR"/>
    <property type="match status" value="1"/>
</dbReference>
<dbReference type="InterPro" id="IPR002893">
    <property type="entry name" value="Znf_MYND"/>
</dbReference>
<keyword evidence="3" id="KW-0479">Metal-binding</keyword>
<evidence type="ECO:0000256" key="6">
    <source>
        <dbReference type="PROSITE-ProRule" id="PRU00134"/>
    </source>
</evidence>
<dbReference type="PANTHER" id="PTHR11783">
    <property type="entry name" value="SULFOTRANSFERASE SULT"/>
    <property type="match status" value="1"/>
</dbReference>
<evidence type="ECO:0000256" key="4">
    <source>
        <dbReference type="ARBA" id="ARBA00022771"/>
    </source>
</evidence>
<dbReference type="GO" id="GO:0008270">
    <property type="term" value="F:zinc ion binding"/>
    <property type="evidence" value="ECO:0007669"/>
    <property type="project" value="UniProtKB-KW"/>
</dbReference>
<evidence type="ECO:0000313" key="8">
    <source>
        <dbReference type="EMBL" id="KOB70912.1"/>
    </source>
</evidence>
<comment type="similarity">
    <text evidence="1">Belongs to the sulfotransferase 1 family.</text>
</comment>
<keyword evidence="4 6" id="KW-0863">Zinc-finger</keyword>
<accession>A0A0L7L630</accession>
<dbReference type="InterPro" id="IPR000863">
    <property type="entry name" value="Sulfotransferase_dom"/>
</dbReference>
<keyword evidence="2" id="KW-0808">Transferase</keyword>
<dbReference type="Gene3D" id="6.10.140.2220">
    <property type="match status" value="1"/>
</dbReference>
<name>A0A0L7L630_OPEBR</name>
<dbReference type="InterPro" id="IPR011990">
    <property type="entry name" value="TPR-like_helical_dom_sf"/>
</dbReference>
<dbReference type="SUPFAM" id="SSF52540">
    <property type="entry name" value="P-loop containing nucleoside triphosphate hydrolases"/>
    <property type="match status" value="3"/>
</dbReference>
<dbReference type="Proteomes" id="UP000037510">
    <property type="component" value="Unassembled WGS sequence"/>
</dbReference>
<organism evidence="8 9">
    <name type="scientific">Operophtera brumata</name>
    <name type="common">Winter moth</name>
    <name type="synonym">Phalaena brumata</name>
    <dbReference type="NCBI Taxonomy" id="104452"/>
    <lineage>
        <taxon>Eukaryota</taxon>
        <taxon>Metazoa</taxon>
        <taxon>Ecdysozoa</taxon>
        <taxon>Arthropoda</taxon>
        <taxon>Hexapoda</taxon>
        <taxon>Insecta</taxon>
        <taxon>Pterygota</taxon>
        <taxon>Neoptera</taxon>
        <taxon>Endopterygota</taxon>
        <taxon>Lepidoptera</taxon>
        <taxon>Glossata</taxon>
        <taxon>Ditrysia</taxon>
        <taxon>Geometroidea</taxon>
        <taxon>Geometridae</taxon>
        <taxon>Larentiinae</taxon>
        <taxon>Operophtera</taxon>
    </lineage>
</organism>
<dbReference type="InterPro" id="IPR019734">
    <property type="entry name" value="TPR_rpt"/>
</dbReference>
<dbReference type="Gene3D" id="2.170.270.10">
    <property type="entry name" value="SET domain"/>
    <property type="match status" value="1"/>
</dbReference>
<feature type="domain" description="MYND-type" evidence="7">
    <location>
        <begin position="947"/>
        <end position="986"/>
    </location>
</feature>
<evidence type="ECO:0000259" key="7">
    <source>
        <dbReference type="PROSITE" id="PS50865"/>
    </source>
</evidence>
<evidence type="ECO:0000256" key="2">
    <source>
        <dbReference type="ARBA" id="ARBA00022679"/>
    </source>
</evidence>
<evidence type="ECO:0000256" key="1">
    <source>
        <dbReference type="ARBA" id="ARBA00005771"/>
    </source>
</evidence>
<evidence type="ECO:0000256" key="5">
    <source>
        <dbReference type="ARBA" id="ARBA00022833"/>
    </source>
</evidence>
<dbReference type="InterPro" id="IPR027417">
    <property type="entry name" value="P-loop_NTPase"/>
</dbReference>
<dbReference type="PROSITE" id="PS50865">
    <property type="entry name" value="ZF_MYND_2"/>
    <property type="match status" value="1"/>
</dbReference>
<dbReference type="Pfam" id="PF00685">
    <property type="entry name" value="Sulfotransfer_1"/>
    <property type="match status" value="4"/>
</dbReference>
<keyword evidence="5" id="KW-0862">Zinc</keyword>
<dbReference type="Gene3D" id="1.25.40.10">
    <property type="entry name" value="Tetratricopeptide repeat domain"/>
    <property type="match status" value="1"/>
</dbReference>
<dbReference type="PROSITE" id="PS01360">
    <property type="entry name" value="ZF_MYND_1"/>
    <property type="match status" value="1"/>
</dbReference>
<protein>
    <submittedName>
        <fullName evidence="8">Retinol dehydratase</fullName>
    </submittedName>
</protein>
<dbReference type="Gene3D" id="1.10.220.160">
    <property type="match status" value="1"/>
</dbReference>
<dbReference type="InterPro" id="IPR046341">
    <property type="entry name" value="SET_dom_sf"/>
</dbReference>
<dbReference type="AlphaFoldDB" id="A0A0L7L630"/>
<dbReference type="SUPFAM" id="SSF48452">
    <property type="entry name" value="TPR-like"/>
    <property type="match status" value="1"/>
</dbReference>